<keyword evidence="3" id="KW-0687">Ribonucleoprotein</keyword>
<reference evidence="6 7" key="1">
    <citation type="submission" date="2020-08" db="EMBL/GenBank/DDBJ databases">
        <title>Sequencing the genomes of 1000 actinobacteria strains.</title>
        <authorList>
            <person name="Klenk H.-P."/>
        </authorList>
    </citation>
    <scope>NUCLEOTIDE SEQUENCE [LARGE SCALE GENOMIC DNA]</scope>
    <source>
        <strain evidence="6 7">DSM 44230</strain>
    </source>
</reference>
<dbReference type="PROSITE" id="PS00831">
    <property type="entry name" value="RIBOSOMAL_L27"/>
    <property type="match status" value="1"/>
</dbReference>
<dbReference type="GO" id="GO:0022625">
    <property type="term" value="C:cytosolic large ribosomal subunit"/>
    <property type="evidence" value="ECO:0007669"/>
    <property type="project" value="TreeGrafter"/>
</dbReference>
<dbReference type="FunFam" id="2.40.50.100:FF:000020">
    <property type="entry name" value="50S ribosomal protein L27"/>
    <property type="match status" value="1"/>
</dbReference>
<keyword evidence="2 6" id="KW-0689">Ribosomal protein</keyword>
<proteinExistence type="inferred from homology"/>
<name>A0A7W7FST9_9PSEU</name>
<evidence type="ECO:0000256" key="2">
    <source>
        <dbReference type="ARBA" id="ARBA00022980"/>
    </source>
</evidence>
<comment type="caution">
    <text evidence="6">The sequence shown here is derived from an EMBL/GenBank/DDBJ whole genome shotgun (WGS) entry which is preliminary data.</text>
</comment>
<evidence type="ECO:0000313" key="7">
    <source>
        <dbReference type="Proteomes" id="UP000533598"/>
    </source>
</evidence>
<dbReference type="SUPFAM" id="SSF110324">
    <property type="entry name" value="Ribosomal L27 protein-like"/>
    <property type="match status" value="1"/>
</dbReference>
<keyword evidence="7" id="KW-1185">Reference proteome</keyword>
<dbReference type="InterPro" id="IPR018261">
    <property type="entry name" value="Ribosomal_bL27_CS"/>
</dbReference>
<evidence type="ECO:0000256" key="5">
    <source>
        <dbReference type="ARBA" id="ARBA00035477"/>
    </source>
</evidence>
<dbReference type="Gene3D" id="2.40.50.100">
    <property type="match status" value="1"/>
</dbReference>
<comment type="similarity">
    <text evidence="1">Belongs to the bacterial ribosomal protein bL27 family.</text>
</comment>
<gene>
    <name evidence="6" type="ORF">HNR67_002443</name>
</gene>
<dbReference type="InterPro" id="IPR001684">
    <property type="entry name" value="Ribosomal_bL27"/>
</dbReference>
<dbReference type="GO" id="GO:0003735">
    <property type="term" value="F:structural constituent of ribosome"/>
    <property type="evidence" value="ECO:0007669"/>
    <property type="project" value="InterPro"/>
</dbReference>
<protein>
    <recommendedName>
        <fullName evidence="4">Large ribosomal subunit protein bL27</fullName>
    </recommendedName>
    <alternativeName>
        <fullName evidence="5">50S ribosomal protein L27</fullName>
    </alternativeName>
</protein>
<dbReference type="GO" id="GO:0006412">
    <property type="term" value="P:translation"/>
    <property type="evidence" value="ECO:0007669"/>
    <property type="project" value="InterPro"/>
</dbReference>
<evidence type="ECO:0000313" key="6">
    <source>
        <dbReference type="EMBL" id="MBB4676325.1"/>
    </source>
</evidence>
<evidence type="ECO:0000256" key="3">
    <source>
        <dbReference type="ARBA" id="ARBA00023274"/>
    </source>
</evidence>
<dbReference type="AlphaFoldDB" id="A0A7W7FST9"/>
<evidence type="ECO:0000256" key="4">
    <source>
        <dbReference type="ARBA" id="ARBA00035175"/>
    </source>
</evidence>
<accession>A0A7W7FST9</accession>
<dbReference type="PANTHER" id="PTHR15893:SF0">
    <property type="entry name" value="LARGE RIBOSOMAL SUBUNIT PROTEIN BL27M"/>
    <property type="match status" value="1"/>
</dbReference>
<dbReference type="Pfam" id="PF01016">
    <property type="entry name" value="Ribosomal_L27"/>
    <property type="match status" value="1"/>
</dbReference>
<dbReference type="EMBL" id="JACHMH010000001">
    <property type="protein sequence ID" value="MBB4676325.1"/>
    <property type="molecule type" value="Genomic_DNA"/>
</dbReference>
<organism evidence="6 7">
    <name type="scientific">Crossiella cryophila</name>
    <dbReference type="NCBI Taxonomy" id="43355"/>
    <lineage>
        <taxon>Bacteria</taxon>
        <taxon>Bacillati</taxon>
        <taxon>Actinomycetota</taxon>
        <taxon>Actinomycetes</taxon>
        <taxon>Pseudonocardiales</taxon>
        <taxon>Pseudonocardiaceae</taxon>
        <taxon>Crossiella</taxon>
    </lineage>
</organism>
<dbReference type="PRINTS" id="PR00063">
    <property type="entry name" value="RIBOSOMALL27"/>
</dbReference>
<evidence type="ECO:0000256" key="1">
    <source>
        <dbReference type="ARBA" id="ARBA00010797"/>
    </source>
</evidence>
<dbReference type="PANTHER" id="PTHR15893">
    <property type="entry name" value="RIBOSOMAL PROTEIN L27"/>
    <property type="match status" value="1"/>
</dbReference>
<dbReference type="Proteomes" id="UP000533598">
    <property type="component" value="Unassembled WGS sequence"/>
</dbReference>
<sequence length="63" mass="6779">MKRFGGQVVKAGEILIRQRGTKFHPGVDVGRGKDDTLFALSAGAVKFGIKRGRKTVNIVPVEA</sequence>